<gene>
    <name evidence="2" type="ORF">S101258_00343</name>
</gene>
<keyword evidence="1" id="KW-0812">Transmembrane</keyword>
<keyword evidence="1" id="KW-0472">Membrane</keyword>
<dbReference type="EMBL" id="NKCZ01000055">
    <property type="protein sequence ID" value="POD88927.1"/>
    <property type="molecule type" value="Genomic_DNA"/>
</dbReference>
<keyword evidence="1" id="KW-1133">Transmembrane helix</keyword>
<protein>
    <submittedName>
        <fullName evidence="2">Uncharacterized protein</fullName>
    </submittedName>
</protein>
<evidence type="ECO:0000313" key="2">
    <source>
        <dbReference type="EMBL" id="POD88927.1"/>
    </source>
</evidence>
<accession>A0A2S3UA28</accession>
<sequence>MATIKRIGFPYQLLIALVLAVIFGNFFYRSQILFYNLLGTVYSLMQLR</sequence>
<feature type="transmembrane region" description="Helical" evidence="1">
    <location>
        <begin position="7"/>
        <end position="28"/>
    </location>
</feature>
<comment type="caution">
    <text evidence="2">The sequence shown here is derived from an EMBL/GenBank/DDBJ whole genome shotgun (WGS) entry which is preliminary data.</text>
</comment>
<name>A0A2S3UA28_LACPN</name>
<reference evidence="2 3" key="1">
    <citation type="submission" date="2017-06" db="EMBL/GenBank/DDBJ databases">
        <title>Genome sequence of Lactobacillus plantarum subsp. plantarum strain SRCM101258.</title>
        <authorList>
            <person name="Cho S.H."/>
        </authorList>
    </citation>
    <scope>NUCLEOTIDE SEQUENCE [LARGE SCALE GENOMIC DNA]</scope>
    <source>
        <strain evidence="2 3">SRCM101258</strain>
    </source>
</reference>
<dbReference type="Proteomes" id="UP000236990">
    <property type="component" value="Unassembled WGS sequence"/>
</dbReference>
<evidence type="ECO:0000256" key="1">
    <source>
        <dbReference type="SAM" id="Phobius"/>
    </source>
</evidence>
<evidence type="ECO:0000313" key="3">
    <source>
        <dbReference type="Proteomes" id="UP000236990"/>
    </source>
</evidence>
<proteinExistence type="predicted"/>
<organism evidence="2 3">
    <name type="scientific">Lactiplantibacillus plantarum subsp. plantarum</name>
    <dbReference type="NCBI Taxonomy" id="337330"/>
    <lineage>
        <taxon>Bacteria</taxon>
        <taxon>Bacillati</taxon>
        <taxon>Bacillota</taxon>
        <taxon>Bacilli</taxon>
        <taxon>Lactobacillales</taxon>
        <taxon>Lactobacillaceae</taxon>
        <taxon>Lactiplantibacillus</taxon>
    </lineage>
</organism>
<dbReference type="AlphaFoldDB" id="A0A2S3UA28"/>